<evidence type="ECO:0008006" key="5">
    <source>
        <dbReference type="Google" id="ProtNLM"/>
    </source>
</evidence>
<organism evidence="3 4">
    <name type="scientific">Elizabethkingia meningoseptica</name>
    <name type="common">Chryseobacterium meningosepticum</name>
    <dbReference type="NCBI Taxonomy" id="238"/>
    <lineage>
        <taxon>Bacteria</taxon>
        <taxon>Pseudomonadati</taxon>
        <taxon>Bacteroidota</taxon>
        <taxon>Flavobacteriia</taxon>
        <taxon>Flavobacteriales</taxon>
        <taxon>Weeksellaceae</taxon>
        <taxon>Elizabethkingia</taxon>
    </lineage>
</organism>
<keyword evidence="2" id="KW-0472">Membrane</keyword>
<proteinExistence type="predicted"/>
<feature type="transmembrane region" description="Helical" evidence="2">
    <location>
        <begin position="30"/>
        <end position="51"/>
    </location>
</feature>
<name>A0A1T3F2S6_ELIME</name>
<gene>
    <name evidence="3" type="ORF">BMF97_16540</name>
</gene>
<dbReference type="eggNOG" id="ENOG50332A7">
    <property type="taxonomic scope" value="Bacteria"/>
</dbReference>
<comment type="caution">
    <text evidence="3">The sequence shown here is derived from an EMBL/GenBank/DDBJ whole genome shotgun (WGS) entry which is preliminary data.</text>
</comment>
<keyword evidence="4" id="KW-1185">Reference proteome</keyword>
<evidence type="ECO:0000313" key="4">
    <source>
        <dbReference type="Proteomes" id="UP000188947"/>
    </source>
</evidence>
<protein>
    <recommendedName>
        <fullName evidence="5">DUF1049 domain-containing protein</fullName>
    </recommendedName>
</protein>
<sequence length="99" mass="10944">MKNLTFVGVILLAIGVVLFYLNNMALDLRVVYGALCGIGVGLIFGGIVGYVSKGSAVKQENKVRQFKQLQKEKEELEKKQAQLMQDAAAQQQEEQSRNV</sequence>
<feature type="coiled-coil region" evidence="1">
    <location>
        <begin position="59"/>
        <end position="93"/>
    </location>
</feature>
<evidence type="ECO:0000313" key="3">
    <source>
        <dbReference type="EMBL" id="OOH93314.1"/>
    </source>
</evidence>
<dbReference type="AlphaFoldDB" id="A0A1T3F2S6"/>
<dbReference type="GeneID" id="48543786"/>
<keyword evidence="2" id="KW-1133">Transmembrane helix</keyword>
<feature type="transmembrane region" description="Helical" evidence="2">
    <location>
        <begin position="6"/>
        <end position="23"/>
    </location>
</feature>
<accession>A0A1T3F2S6</accession>
<keyword evidence="1" id="KW-0175">Coiled coil</keyword>
<dbReference type="EMBL" id="MPOG01000019">
    <property type="protein sequence ID" value="OOH93314.1"/>
    <property type="molecule type" value="Genomic_DNA"/>
</dbReference>
<keyword evidence="2" id="KW-0812">Transmembrane</keyword>
<dbReference type="Proteomes" id="UP000188947">
    <property type="component" value="Unassembled WGS sequence"/>
</dbReference>
<evidence type="ECO:0000256" key="1">
    <source>
        <dbReference type="SAM" id="Coils"/>
    </source>
</evidence>
<reference evidence="3 4" key="1">
    <citation type="submission" date="2016-11" db="EMBL/GenBank/DDBJ databases">
        <title>Genome sequence and comparative genomic analysis of clinical strain Elizabethkingia meningoseptica 61421 PRCM.</title>
        <authorList>
            <person name="Wang M."/>
            <person name="Hu S."/>
            <person name="Cao L."/>
            <person name="Jiang T."/>
            <person name="Zhou Y."/>
            <person name="Ming D."/>
        </authorList>
    </citation>
    <scope>NUCLEOTIDE SEQUENCE [LARGE SCALE GENOMIC DNA]</scope>
    <source>
        <strain evidence="3 4">61421 PRCM</strain>
    </source>
</reference>
<evidence type="ECO:0000256" key="2">
    <source>
        <dbReference type="SAM" id="Phobius"/>
    </source>
</evidence>
<dbReference type="RefSeq" id="WP_026149194.1">
    <property type="nucleotide sequence ID" value="NZ_CP014338.1"/>
</dbReference>
<dbReference type="KEGG" id="emg:BBD33_04265"/>